<dbReference type="Proteomes" id="UP000183567">
    <property type="component" value="Unassembled WGS sequence"/>
</dbReference>
<gene>
    <name evidence="1" type="ORF">AZE42_06639</name>
</gene>
<accession>A0A1J8Q4B5</accession>
<dbReference type="EMBL" id="LVVM01006279">
    <property type="protein sequence ID" value="OJA08553.1"/>
    <property type="molecule type" value="Genomic_DNA"/>
</dbReference>
<reference evidence="1 2" key="1">
    <citation type="submission" date="2016-03" db="EMBL/GenBank/DDBJ databases">
        <title>Comparative genomics of the ectomycorrhizal sister species Rhizopogon vinicolor and Rhizopogon vesiculosus (Basidiomycota: Boletales) reveals a divergence of the mating type B locus.</title>
        <authorList>
            <person name="Mujic A.B."/>
            <person name="Kuo A."/>
            <person name="Tritt A."/>
            <person name="Lipzen A."/>
            <person name="Chen C."/>
            <person name="Johnson J."/>
            <person name="Sharma A."/>
            <person name="Barry K."/>
            <person name="Grigoriev I.V."/>
            <person name="Spatafora J.W."/>
        </authorList>
    </citation>
    <scope>NUCLEOTIDE SEQUENCE [LARGE SCALE GENOMIC DNA]</scope>
    <source>
        <strain evidence="1 2">AM-OR11-056</strain>
    </source>
</reference>
<dbReference type="AlphaFoldDB" id="A0A1J8Q4B5"/>
<protein>
    <submittedName>
        <fullName evidence="1">Uncharacterized protein</fullName>
    </submittedName>
</protein>
<evidence type="ECO:0000313" key="2">
    <source>
        <dbReference type="Proteomes" id="UP000183567"/>
    </source>
</evidence>
<organism evidence="1 2">
    <name type="scientific">Rhizopogon vesiculosus</name>
    <dbReference type="NCBI Taxonomy" id="180088"/>
    <lineage>
        <taxon>Eukaryota</taxon>
        <taxon>Fungi</taxon>
        <taxon>Dikarya</taxon>
        <taxon>Basidiomycota</taxon>
        <taxon>Agaricomycotina</taxon>
        <taxon>Agaricomycetes</taxon>
        <taxon>Agaricomycetidae</taxon>
        <taxon>Boletales</taxon>
        <taxon>Suillineae</taxon>
        <taxon>Rhizopogonaceae</taxon>
        <taxon>Rhizopogon</taxon>
    </lineage>
</organism>
<keyword evidence="2" id="KW-1185">Reference proteome</keyword>
<proteinExistence type="predicted"/>
<evidence type="ECO:0000313" key="1">
    <source>
        <dbReference type="EMBL" id="OJA08553.1"/>
    </source>
</evidence>
<comment type="caution">
    <text evidence="1">The sequence shown here is derived from an EMBL/GenBank/DDBJ whole genome shotgun (WGS) entry which is preliminary data.</text>
</comment>
<sequence length="98" mass="11307">MPLAFSDLTEEYIDIEEESDNGTFDKLSLSSSLESLLDEHFLSLLRFRRQFNIGWAAAEELNWRSRELQKSPAILATEIQEARYATRCGSHLFTSSQF</sequence>
<name>A0A1J8Q4B5_9AGAM</name>